<evidence type="ECO:0000256" key="1">
    <source>
        <dbReference type="SAM" id="MobiDB-lite"/>
    </source>
</evidence>
<proteinExistence type="predicted"/>
<evidence type="ECO:0000313" key="2">
    <source>
        <dbReference type="EMBL" id="CAA9476604.1"/>
    </source>
</evidence>
<gene>
    <name evidence="2" type="ORF">AVDCRST_MAG65-1163</name>
</gene>
<reference evidence="2" key="1">
    <citation type="submission" date="2020-02" db="EMBL/GenBank/DDBJ databases">
        <authorList>
            <person name="Meier V. D."/>
        </authorList>
    </citation>
    <scope>NUCLEOTIDE SEQUENCE</scope>
    <source>
        <strain evidence="2">AVDCRST_MAG65</strain>
    </source>
</reference>
<accession>A0A6J4RUX5</accession>
<protein>
    <submittedName>
        <fullName evidence="2">Uncharacterized protein</fullName>
    </submittedName>
</protein>
<sequence length="164" mass="17210">MRKLGWVAAIAAFVVMVGALASLGIEDEPEPGSQQAASGGAKGGGEAAARQGTAKAKGQTKEAKLPPIDDMAARVEKLRGLRFEERPQVRLVAAKDLDGVLKRVDADKREALTRDAREKADGLAAASQILTVASGVVDEKLLEREGSETEGVLGLYVPEDGNVY</sequence>
<feature type="non-terminal residue" evidence="2">
    <location>
        <position position="164"/>
    </location>
</feature>
<dbReference type="AlphaFoldDB" id="A0A6J4RUX5"/>
<organism evidence="2">
    <name type="scientific">uncultured Solirubrobacteraceae bacterium</name>
    <dbReference type="NCBI Taxonomy" id="1162706"/>
    <lineage>
        <taxon>Bacteria</taxon>
        <taxon>Bacillati</taxon>
        <taxon>Actinomycetota</taxon>
        <taxon>Thermoleophilia</taxon>
        <taxon>Solirubrobacterales</taxon>
        <taxon>Solirubrobacteraceae</taxon>
        <taxon>environmental samples</taxon>
    </lineage>
</organism>
<feature type="region of interest" description="Disordered" evidence="1">
    <location>
        <begin position="26"/>
        <end position="68"/>
    </location>
</feature>
<dbReference type="EMBL" id="CADCVL010000195">
    <property type="protein sequence ID" value="CAA9476604.1"/>
    <property type="molecule type" value="Genomic_DNA"/>
</dbReference>
<name>A0A6J4RUX5_9ACTN</name>